<comment type="caution">
    <text evidence="1">The sequence shown here is derived from an EMBL/GenBank/DDBJ whole genome shotgun (WGS) entry which is preliminary data.</text>
</comment>
<organism evidence="1 2">
    <name type="scientific">Thiobaca trueperi</name>
    <dbReference type="NCBI Taxonomy" id="127458"/>
    <lineage>
        <taxon>Bacteria</taxon>
        <taxon>Pseudomonadati</taxon>
        <taxon>Pseudomonadota</taxon>
        <taxon>Gammaproteobacteria</taxon>
        <taxon>Chromatiales</taxon>
        <taxon>Chromatiaceae</taxon>
        <taxon>Thiobaca</taxon>
    </lineage>
</organism>
<evidence type="ECO:0000313" key="1">
    <source>
        <dbReference type="EMBL" id="TCT22836.1"/>
    </source>
</evidence>
<proteinExistence type="predicted"/>
<dbReference type="RefSeq" id="WP_132975968.1">
    <property type="nucleotide sequence ID" value="NZ_SMAO01000002.1"/>
</dbReference>
<dbReference type="OrthoDB" id="5766125at2"/>
<dbReference type="PANTHER" id="PTHR34235">
    <property type="entry name" value="SLR1203 PROTEIN-RELATED"/>
    <property type="match status" value="1"/>
</dbReference>
<dbReference type="EMBL" id="SMAO01000002">
    <property type="protein sequence ID" value="TCT22836.1"/>
    <property type="molecule type" value="Genomic_DNA"/>
</dbReference>
<sequence>MSQAMYDQDLYRWATETAGLVRDRRFSEIDALHLAEELESMGKSERRALESRLVVLLVHLLKWRHQPERCSKSWRRTLIEQRKQIAKLLHDSPSLNAQLSELTVDAYDSAVRWAADETGMDESDFPPTCEYSVRQLLDAEYYPAASTSGSSTSG</sequence>
<dbReference type="Proteomes" id="UP000295717">
    <property type="component" value="Unassembled WGS sequence"/>
</dbReference>
<dbReference type="PANTHER" id="PTHR34235:SF4">
    <property type="entry name" value="SLR0291 PROTEIN"/>
    <property type="match status" value="1"/>
</dbReference>
<accession>A0A4R3N475</accession>
<keyword evidence="2" id="KW-1185">Reference proteome</keyword>
<dbReference type="Gene3D" id="1.20.1220.20">
    <property type="entry name" value="Uncharcterised protein PF01724"/>
    <property type="match status" value="1"/>
</dbReference>
<gene>
    <name evidence="1" type="ORF">EDC35_102167</name>
</gene>
<dbReference type="InterPro" id="IPR002636">
    <property type="entry name" value="DUF29"/>
</dbReference>
<dbReference type="Pfam" id="PF01724">
    <property type="entry name" value="DUF29"/>
    <property type="match status" value="1"/>
</dbReference>
<protein>
    <submittedName>
        <fullName evidence="1">Uncharacterized protein DUF29</fullName>
    </submittedName>
</protein>
<dbReference type="AlphaFoldDB" id="A0A4R3N475"/>
<name>A0A4R3N475_9GAMM</name>
<reference evidence="1 2" key="1">
    <citation type="submission" date="2019-03" db="EMBL/GenBank/DDBJ databases">
        <title>Genomic Encyclopedia of Type Strains, Phase IV (KMG-IV): sequencing the most valuable type-strain genomes for metagenomic binning, comparative biology and taxonomic classification.</title>
        <authorList>
            <person name="Goeker M."/>
        </authorList>
    </citation>
    <scope>NUCLEOTIDE SEQUENCE [LARGE SCALE GENOMIC DNA]</scope>
    <source>
        <strain evidence="1 2">DSM 13587</strain>
    </source>
</reference>
<evidence type="ECO:0000313" key="2">
    <source>
        <dbReference type="Proteomes" id="UP000295717"/>
    </source>
</evidence>